<feature type="compositionally biased region" description="Polar residues" evidence="1">
    <location>
        <begin position="58"/>
        <end position="83"/>
    </location>
</feature>
<proteinExistence type="predicted"/>
<dbReference type="EMBL" id="HBGN01040644">
    <property type="protein sequence ID" value="CAD9359418.1"/>
    <property type="molecule type" value="Transcribed_RNA"/>
</dbReference>
<feature type="compositionally biased region" description="Polar residues" evidence="1">
    <location>
        <begin position="572"/>
        <end position="590"/>
    </location>
</feature>
<feature type="region of interest" description="Disordered" evidence="1">
    <location>
        <begin position="295"/>
        <end position="389"/>
    </location>
</feature>
<evidence type="ECO:0000256" key="1">
    <source>
        <dbReference type="SAM" id="MobiDB-lite"/>
    </source>
</evidence>
<feature type="compositionally biased region" description="Low complexity" evidence="1">
    <location>
        <begin position="365"/>
        <end position="385"/>
    </location>
</feature>
<feature type="region of interest" description="Disordered" evidence="1">
    <location>
        <begin position="1"/>
        <end position="138"/>
    </location>
</feature>
<gene>
    <name evidence="2" type="ORF">DBRI1063_LOCUS26027</name>
</gene>
<evidence type="ECO:0000313" key="2">
    <source>
        <dbReference type="EMBL" id="CAD9359418.1"/>
    </source>
</evidence>
<feature type="region of interest" description="Disordered" evidence="1">
    <location>
        <begin position="562"/>
        <end position="602"/>
    </location>
</feature>
<feature type="compositionally biased region" description="Polar residues" evidence="1">
    <location>
        <begin position="10"/>
        <end position="24"/>
    </location>
</feature>
<reference evidence="2" key="1">
    <citation type="submission" date="2021-01" db="EMBL/GenBank/DDBJ databases">
        <authorList>
            <person name="Corre E."/>
            <person name="Pelletier E."/>
            <person name="Niang G."/>
            <person name="Scheremetjew M."/>
            <person name="Finn R."/>
            <person name="Kale V."/>
            <person name="Holt S."/>
            <person name="Cochrane G."/>
            <person name="Meng A."/>
            <person name="Brown T."/>
            <person name="Cohen L."/>
        </authorList>
    </citation>
    <scope>NUCLEOTIDE SEQUENCE</scope>
    <source>
        <strain evidence="2">Pop2</strain>
    </source>
</reference>
<name>A0A7S2A6J2_9STRA</name>
<organism evidence="2">
    <name type="scientific">Ditylum brightwellii</name>
    <dbReference type="NCBI Taxonomy" id="49249"/>
    <lineage>
        <taxon>Eukaryota</taxon>
        <taxon>Sar</taxon>
        <taxon>Stramenopiles</taxon>
        <taxon>Ochrophyta</taxon>
        <taxon>Bacillariophyta</taxon>
        <taxon>Mediophyceae</taxon>
        <taxon>Lithodesmiophycidae</taxon>
        <taxon>Lithodesmiales</taxon>
        <taxon>Lithodesmiaceae</taxon>
        <taxon>Ditylum</taxon>
    </lineage>
</organism>
<protein>
    <submittedName>
        <fullName evidence="2">Uncharacterized protein</fullName>
    </submittedName>
</protein>
<accession>A0A7S2A6J2</accession>
<feature type="region of interest" description="Disordered" evidence="1">
    <location>
        <begin position="504"/>
        <end position="536"/>
    </location>
</feature>
<dbReference type="AlphaFoldDB" id="A0A7S2A6J2"/>
<feature type="region of interest" description="Disordered" evidence="1">
    <location>
        <begin position="187"/>
        <end position="207"/>
    </location>
</feature>
<feature type="compositionally biased region" description="Basic and acidic residues" evidence="1">
    <location>
        <begin position="336"/>
        <end position="351"/>
    </location>
</feature>
<feature type="compositionally biased region" description="Polar residues" evidence="1">
    <location>
        <begin position="33"/>
        <end position="46"/>
    </location>
</feature>
<sequence>MKETNHTEENSMIDSSSRSPTANGVESKIIEPNNASSPCDSSQQEYNEAEENKAVQGMRSNNNISDTTPPLSPQKVISSTAPGLSTPVPPSPKADGNSFHRIHSSPGLIDYSPRNSSLSPPPPSSDACHLPKHPRPPTLLNVSLPAMRPRLNTMPSELTPVIRNTTSGEEDQHNLPSGFGFVVISPSLDADDMPPKSSPSSNKPYELHRRIRPAPQAAPVEEYLMPQNVPYLPQNAQATLQTPSSPKATTTDADAAGAAAFGDLSPIQITDRKFYSFNGRSQYRRALAEASVLRHSSETKHSSFMESSPEEIETPKLGTATTSNMSGVMRKQYQPSREESLTEIGVQKEDLANIFKPSSRRRKNSTSSSSRNNTQLLLPSSSLKSSTDERDLSIPSIRLANILTNVSTTSFTCSEEEDLDYDDEDEEEVYDDDDTLSSIGSGAEVVVEVTPPSSSVKETTLENEVGGGGVVIEHALEQITLGDTIHTLDNTIDSAGAVVCSPAVSQPTATGTPTAEPPKRRHVRNGSSSNIHKQEEERKAYEWLQSVNVSRENEFLAEAASSKFLTKGPHHNPSSSEDTTGRSPRSTLVQPLTPLRLNRGVTSPPLMKNVVEVKENVKNAGGVTTLKDMKEDVVVKCDDCVNEDSSPP</sequence>